<reference evidence="2" key="1">
    <citation type="submission" date="2018-07" db="EMBL/GenBank/DDBJ databases">
        <authorList>
            <person name="Quirk P.G."/>
            <person name="Krulwich T.A."/>
        </authorList>
    </citation>
    <scope>NUCLEOTIDE SEQUENCE</scope>
</reference>
<dbReference type="AlphaFoldDB" id="A0A380TAN8"/>
<dbReference type="EMBL" id="UIDG01000067">
    <property type="protein sequence ID" value="SUS04936.1"/>
    <property type="molecule type" value="Genomic_DNA"/>
</dbReference>
<feature type="transmembrane region" description="Helical" evidence="1">
    <location>
        <begin position="87"/>
        <end position="112"/>
    </location>
</feature>
<evidence type="ECO:0000313" key="2">
    <source>
        <dbReference type="EMBL" id="SUS04936.1"/>
    </source>
</evidence>
<feature type="transmembrane region" description="Helical" evidence="1">
    <location>
        <begin position="118"/>
        <end position="138"/>
    </location>
</feature>
<feature type="transmembrane region" description="Helical" evidence="1">
    <location>
        <begin position="47"/>
        <end position="66"/>
    </location>
</feature>
<accession>A0A380TAN8</accession>
<keyword evidence="1" id="KW-0812">Transmembrane</keyword>
<name>A0A380TAN8_9ZZZZ</name>
<sequence length="140" mass="14044">MARLAAAFLSGLLFGAGLTVSSMISPAKVLAFLDVGAVADGRWDPSLALVMAAALGTTAIGYALVLRRKAPLLAPRFLVPTAKAVDARLIGGALVFGLGWGLVGLCPGPALAGLSQGSAKTALFVAALIAGIGVHRLLRL</sequence>
<dbReference type="Pfam" id="PF20398">
    <property type="entry name" value="DUF6691"/>
    <property type="match status" value="1"/>
</dbReference>
<keyword evidence="1" id="KW-1133">Transmembrane helix</keyword>
<proteinExistence type="predicted"/>
<protein>
    <recommendedName>
        <fullName evidence="3">YeeE/YedE family protein</fullName>
    </recommendedName>
</protein>
<keyword evidence="1" id="KW-0472">Membrane</keyword>
<evidence type="ECO:0000256" key="1">
    <source>
        <dbReference type="SAM" id="Phobius"/>
    </source>
</evidence>
<dbReference type="InterPro" id="IPR046513">
    <property type="entry name" value="DUF6691"/>
</dbReference>
<evidence type="ECO:0008006" key="3">
    <source>
        <dbReference type="Google" id="ProtNLM"/>
    </source>
</evidence>
<gene>
    <name evidence="2" type="ORF">DF3PB_1590002</name>
</gene>
<organism evidence="2">
    <name type="scientific">metagenome</name>
    <dbReference type="NCBI Taxonomy" id="256318"/>
    <lineage>
        <taxon>unclassified sequences</taxon>
        <taxon>metagenomes</taxon>
    </lineage>
</organism>